<evidence type="ECO:0000313" key="3">
    <source>
        <dbReference type="Proteomes" id="UP001589894"/>
    </source>
</evidence>
<dbReference type="RefSeq" id="WP_377340119.1">
    <property type="nucleotide sequence ID" value="NZ_JBHLUE010000012.1"/>
</dbReference>
<feature type="transmembrane region" description="Helical" evidence="1">
    <location>
        <begin position="6"/>
        <end position="23"/>
    </location>
</feature>
<accession>A0ABV6P0N9</accession>
<keyword evidence="3" id="KW-1185">Reference proteome</keyword>
<name>A0ABV6P0N9_9ACTN</name>
<comment type="caution">
    <text evidence="2">The sequence shown here is derived from an EMBL/GenBank/DDBJ whole genome shotgun (WGS) entry which is preliminary data.</text>
</comment>
<keyword evidence="1" id="KW-0472">Membrane</keyword>
<gene>
    <name evidence="2" type="ORF">ACFFHU_17220</name>
</gene>
<keyword evidence="1" id="KW-1133">Transmembrane helix</keyword>
<evidence type="ECO:0000256" key="1">
    <source>
        <dbReference type="SAM" id="Phobius"/>
    </source>
</evidence>
<proteinExistence type="predicted"/>
<keyword evidence="1" id="KW-0812">Transmembrane</keyword>
<organism evidence="2 3">
    <name type="scientific">Plantactinospora siamensis</name>
    <dbReference type="NCBI Taxonomy" id="555372"/>
    <lineage>
        <taxon>Bacteria</taxon>
        <taxon>Bacillati</taxon>
        <taxon>Actinomycetota</taxon>
        <taxon>Actinomycetes</taxon>
        <taxon>Micromonosporales</taxon>
        <taxon>Micromonosporaceae</taxon>
        <taxon>Plantactinospora</taxon>
    </lineage>
</organism>
<evidence type="ECO:0000313" key="2">
    <source>
        <dbReference type="EMBL" id="MFC0565868.1"/>
    </source>
</evidence>
<sequence>MKNRGLRTFLSILAGLAVIYLGSNQRDGSHRVSNTLLLVAAAAALVVWQLTKPGANNSTG</sequence>
<feature type="transmembrane region" description="Helical" evidence="1">
    <location>
        <begin position="35"/>
        <end position="51"/>
    </location>
</feature>
<dbReference type="EMBL" id="JBHLUE010000012">
    <property type="protein sequence ID" value="MFC0565868.1"/>
    <property type="molecule type" value="Genomic_DNA"/>
</dbReference>
<reference evidence="2 3" key="1">
    <citation type="submission" date="2024-09" db="EMBL/GenBank/DDBJ databases">
        <authorList>
            <person name="Sun Q."/>
            <person name="Mori K."/>
        </authorList>
    </citation>
    <scope>NUCLEOTIDE SEQUENCE [LARGE SCALE GENOMIC DNA]</scope>
    <source>
        <strain evidence="2 3">TBRC 2205</strain>
    </source>
</reference>
<dbReference type="Proteomes" id="UP001589894">
    <property type="component" value="Unassembled WGS sequence"/>
</dbReference>
<protein>
    <submittedName>
        <fullName evidence="2">Uncharacterized protein</fullName>
    </submittedName>
</protein>